<dbReference type="PANTHER" id="PTHR13847">
    <property type="entry name" value="SARCOSINE DEHYDROGENASE-RELATED"/>
    <property type="match status" value="1"/>
</dbReference>
<protein>
    <recommendedName>
        <fullName evidence="1">FAD dependent oxidoreductase domain-containing protein</fullName>
    </recommendedName>
</protein>
<evidence type="ECO:0000313" key="3">
    <source>
        <dbReference type="Proteomes" id="UP000811619"/>
    </source>
</evidence>
<organism evidence="2 3">
    <name type="scientific">Claviceps africana</name>
    <dbReference type="NCBI Taxonomy" id="83212"/>
    <lineage>
        <taxon>Eukaryota</taxon>
        <taxon>Fungi</taxon>
        <taxon>Dikarya</taxon>
        <taxon>Ascomycota</taxon>
        <taxon>Pezizomycotina</taxon>
        <taxon>Sordariomycetes</taxon>
        <taxon>Hypocreomycetidae</taxon>
        <taxon>Hypocreales</taxon>
        <taxon>Clavicipitaceae</taxon>
        <taxon>Claviceps</taxon>
    </lineage>
</organism>
<keyword evidence="3" id="KW-1185">Reference proteome</keyword>
<dbReference type="EMBL" id="SRPY01000266">
    <property type="protein sequence ID" value="KAG5926483.1"/>
    <property type="molecule type" value="Genomic_DNA"/>
</dbReference>
<accession>A0A8K0J709</accession>
<comment type="caution">
    <text evidence="2">The sequence shown here is derived from an EMBL/GenBank/DDBJ whole genome shotgun (WGS) entry which is preliminary data.</text>
</comment>
<dbReference type="Proteomes" id="UP000811619">
    <property type="component" value="Unassembled WGS sequence"/>
</dbReference>
<dbReference type="PANTHER" id="PTHR13847:SF284">
    <property type="entry name" value="FAD DEPENDENT OXIDOREDUCTASE DOMAIN-CONTAINING PROTEIN"/>
    <property type="match status" value="1"/>
</dbReference>
<gene>
    <name evidence="2" type="ORF">E4U42_003282</name>
</gene>
<sequence>MCHLPASSLPHPYPTTPIWQIPPHPLASHRTTASLPTRQHDYIIIGSGISGAAIAYKLLERNPQLSVLMLEARTAASGASGRNGGHCRAGYWLNYLRYVDSMGEDEALKIDALEEANIADIAAFVAEHHVDCDFEEVETADIYHTEAAWAEVLRVVDARAELARRRPDEAARTPRR</sequence>
<dbReference type="InterPro" id="IPR036188">
    <property type="entry name" value="FAD/NAD-bd_sf"/>
</dbReference>
<dbReference type="Pfam" id="PF01266">
    <property type="entry name" value="DAO"/>
    <property type="match status" value="1"/>
</dbReference>
<dbReference type="Gene3D" id="3.30.9.10">
    <property type="entry name" value="D-Amino Acid Oxidase, subunit A, domain 2"/>
    <property type="match status" value="1"/>
</dbReference>
<dbReference type="InterPro" id="IPR006076">
    <property type="entry name" value="FAD-dep_OxRdtase"/>
</dbReference>
<dbReference type="OrthoDB" id="429143at2759"/>
<reference evidence="2" key="1">
    <citation type="journal article" date="2020" name="bioRxiv">
        <title>Whole genome comparisons of ergot fungi reveals the divergence and evolution of species within the genus Claviceps are the result of varying mechanisms driving genome evolution and host range expansion.</title>
        <authorList>
            <person name="Wyka S.A."/>
            <person name="Mondo S.J."/>
            <person name="Liu M."/>
            <person name="Dettman J."/>
            <person name="Nalam V."/>
            <person name="Broders K.D."/>
        </authorList>
    </citation>
    <scope>NUCLEOTIDE SEQUENCE</scope>
    <source>
        <strain evidence="2">CCC 489</strain>
    </source>
</reference>
<feature type="non-terminal residue" evidence="2">
    <location>
        <position position="176"/>
    </location>
</feature>
<dbReference type="AlphaFoldDB" id="A0A8K0J709"/>
<name>A0A8K0J709_9HYPO</name>
<evidence type="ECO:0000259" key="1">
    <source>
        <dbReference type="Pfam" id="PF01266"/>
    </source>
</evidence>
<dbReference type="SUPFAM" id="SSF51905">
    <property type="entry name" value="FAD/NAD(P)-binding domain"/>
    <property type="match status" value="1"/>
</dbReference>
<dbReference type="GO" id="GO:0005737">
    <property type="term" value="C:cytoplasm"/>
    <property type="evidence" value="ECO:0007669"/>
    <property type="project" value="TreeGrafter"/>
</dbReference>
<proteinExistence type="predicted"/>
<evidence type="ECO:0000313" key="2">
    <source>
        <dbReference type="EMBL" id="KAG5926483.1"/>
    </source>
</evidence>
<feature type="domain" description="FAD dependent oxidoreductase" evidence="1">
    <location>
        <begin position="41"/>
        <end position="161"/>
    </location>
</feature>
<dbReference type="Gene3D" id="3.50.50.60">
    <property type="entry name" value="FAD/NAD(P)-binding domain"/>
    <property type="match status" value="1"/>
</dbReference>